<dbReference type="NCBIfam" id="NF001750">
    <property type="entry name" value="PRK00476.1"/>
    <property type="match status" value="1"/>
</dbReference>
<feature type="domain" description="Aminoacyl-transfer RNA synthetases class-II family profile" evidence="7">
    <location>
        <begin position="156"/>
        <end position="577"/>
    </location>
</feature>
<evidence type="ECO:0000259" key="7">
    <source>
        <dbReference type="PROSITE" id="PS50862"/>
    </source>
</evidence>
<dbReference type="SUPFAM" id="SSF55681">
    <property type="entry name" value="Class II aaRS and biotin synthetases"/>
    <property type="match status" value="1"/>
</dbReference>
<keyword evidence="5" id="KW-0648">Protein biosynthesis</keyword>
<dbReference type="GO" id="GO:0004815">
    <property type="term" value="F:aspartate-tRNA ligase activity"/>
    <property type="evidence" value="ECO:0007669"/>
    <property type="project" value="TreeGrafter"/>
</dbReference>
<dbReference type="InterPro" id="IPR012340">
    <property type="entry name" value="NA-bd_OB-fold"/>
</dbReference>
<evidence type="ECO:0000256" key="5">
    <source>
        <dbReference type="ARBA" id="ARBA00022917"/>
    </source>
</evidence>
<dbReference type="EMBL" id="HACA01019723">
    <property type="protein sequence ID" value="CDW37084.1"/>
    <property type="molecule type" value="Transcribed_RNA"/>
</dbReference>
<dbReference type="GO" id="GO:0005524">
    <property type="term" value="F:ATP binding"/>
    <property type="evidence" value="ECO:0007669"/>
    <property type="project" value="UniProtKB-KW"/>
</dbReference>
<keyword evidence="6 8" id="KW-0030">Aminoacyl-tRNA synthetase</keyword>
<dbReference type="InterPro" id="IPR004115">
    <property type="entry name" value="GAD-like_sf"/>
</dbReference>
<dbReference type="InterPro" id="IPR045864">
    <property type="entry name" value="aa-tRNA-synth_II/BPL/LPL"/>
</dbReference>
<dbReference type="PRINTS" id="PR01042">
    <property type="entry name" value="TRNASYNTHASP"/>
</dbReference>
<keyword evidence="4" id="KW-0067">ATP-binding</keyword>
<dbReference type="AlphaFoldDB" id="A0A0K2UFT7"/>
<dbReference type="GO" id="GO:0005739">
    <property type="term" value="C:mitochondrion"/>
    <property type="evidence" value="ECO:0007669"/>
    <property type="project" value="TreeGrafter"/>
</dbReference>
<sequence>MACSRSGIILRKCSSYATRTHSCGGLSVSDLGKRVRLSGWIRNSRLGNRFIVLRDSYGSIQLRIDNGDKVNVPVESVIDVTGTVEARPDDAINPKMTSGEIEINVESINGIYPLKKPLPFSLPYLSESREDDTLASETLRLKYRHLDIRTNIINSLKLRSKLVQDMRLFFSKHGFIDVETPTLFRRTPGGAQEFVVPSSAHPGKFYSLIQSPQQFKQLLMVGGIDRYYQVARCYRDEGGRSDRQPEFTQIDIEMSFVDREGIKSMIEDLLIETWPFHETRPLSHNDFPTMTYEDAMRNYGSDKPDIRFKNKIQNVSLALETTGFEHLDVIRSLEHSDIQAITFGDGSKKSMLPTKVMKKLAEEAVLRFSPHKKSILSTFSSDEEGIPWGSMLNKCTKEVRYAFKDSLSIKPWHFGFIFVGNIEEGRNILGHLRLELGKKVYNFEKNDFKFLWVEDFPLLLNSDTEGTFEPVHHPFTQPHPEDTDLLHSETLKVRSLHYDLVLNGSEIGGGSIRIHDSDLQRSILVDFLKENAVEQLSHLLEALDHGCPPHGGIALGLDRYLSILIGTKSIRDVIAFPKATNGKDLMCDSPTYLNKKEKELYRINVNEVNGKK</sequence>
<dbReference type="Gene3D" id="2.40.50.140">
    <property type="entry name" value="Nucleic acid-binding proteins"/>
    <property type="match status" value="1"/>
</dbReference>
<dbReference type="CDD" id="cd04317">
    <property type="entry name" value="EcAspRS_like_N"/>
    <property type="match status" value="1"/>
</dbReference>
<evidence type="ECO:0000256" key="2">
    <source>
        <dbReference type="ARBA" id="ARBA00022598"/>
    </source>
</evidence>
<dbReference type="InterPro" id="IPR004524">
    <property type="entry name" value="Asp-tRNA-ligase_1"/>
</dbReference>
<dbReference type="InterPro" id="IPR006195">
    <property type="entry name" value="aa-tRNA-synth_II"/>
</dbReference>
<dbReference type="HAMAP" id="MF_00044">
    <property type="entry name" value="Asp_tRNA_synth_type1"/>
    <property type="match status" value="1"/>
</dbReference>
<protein>
    <submittedName>
        <fullName evidence="8">AspartyltRNA synthetase 2 (Mitochondrial) [Cricetulus griseus]</fullName>
    </submittedName>
</protein>
<keyword evidence="3" id="KW-0547">Nucleotide-binding</keyword>
<evidence type="ECO:0000256" key="4">
    <source>
        <dbReference type="ARBA" id="ARBA00022840"/>
    </source>
</evidence>
<dbReference type="PROSITE" id="PS50862">
    <property type="entry name" value="AA_TRNA_LIGASE_II"/>
    <property type="match status" value="1"/>
</dbReference>
<dbReference type="OrthoDB" id="439710at2759"/>
<dbReference type="Pfam" id="PF01336">
    <property type="entry name" value="tRNA_anti-codon"/>
    <property type="match status" value="1"/>
</dbReference>
<name>A0A0K2UFT7_LEPSM</name>
<dbReference type="PANTHER" id="PTHR22594">
    <property type="entry name" value="ASPARTYL/LYSYL-TRNA SYNTHETASE"/>
    <property type="match status" value="1"/>
</dbReference>
<dbReference type="GO" id="GO:0003676">
    <property type="term" value="F:nucleic acid binding"/>
    <property type="evidence" value="ECO:0007669"/>
    <property type="project" value="InterPro"/>
</dbReference>
<gene>
    <name evidence="8" type="primary">Dars2</name>
</gene>
<reference evidence="8" key="1">
    <citation type="submission" date="2014-05" db="EMBL/GenBank/DDBJ databases">
        <authorList>
            <person name="Chronopoulou M."/>
        </authorList>
    </citation>
    <scope>NUCLEOTIDE SEQUENCE</scope>
    <source>
        <tissue evidence="8">Whole organism</tissue>
    </source>
</reference>
<dbReference type="InterPro" id="IPR002312">
    <property type="entry name" value="Asp/Asn-tRNA-synth_IIb"/>
</dbReference>
<comment type="similarity">
    <text evidence="1">Belongs to the class-II aminoacyl-tRNA synthetase family. Type 1 subfamily.</text>
</comment>
<dbReference type="GO" id="GO:0006422">
    <property type="term" value="P:aspartyl-tRNA aminoacylation"/>
    <property type="evidence" value="ECO:0007669"/>
    <property type="project" value="TreeGrafter"/>
</dbReference>
<organism evidence="8">
    <name type="scientific">Lepeophtheirus salmonis</name>
    <name type="common">Salmon louse</name>
    <name type="synonym">Caligus salmonis</name>
    <dbReference type="NCBI Taxonomy" id="72036"/>
    <lineage>
        <taxon>Eukaryota</taxon>
        <taxon>Metazoa</taxon>
        <taxon>Ecdysozoa</taxon>
        <taxon>Arthropoda</taxon>
        <taxon>Crustacea</taxon>
        <taxon>Multicrustacea</taxon>
        <taxon>Hexanauplia</taxon>
        <taxon>Copepoda</taxon>
        <taxon>Siphonostomatoida</taxon>
        <taxon>Caligidae</taxon>
        <taxon>Lepeophtheirus</taxon>
    </lineage>
</organism>
<dbReference type="InterPro" id="IPR004364">
    <property type="entry name" value="Aa-tRNA-synt_II"/>
</dbReference>
<dbReference type="PANTHER" id="PTHR22594:SF5">
    <property type="entry name" value="ASPARTATE--TRNA LIGASE, MITOCHONDRIAL"/>
    <property type="match status" value="1"/>
</dbReference>
<evidence type="ECO:0000313" key="8">
    <source>
        <dbReference type="EMBL" id="CDW37084.1"/>
    </source>
</evidence>
<dbReference type="Gene3D" id="3.30.1360.30">
    <property type="entry name" value="GAD-like domain"/>
    <property type="match status" value="1"/>
</dbReference>
<dbReference type="Pfam" id="PF00152">
    <property type="entry name" value="tRNA-synt_2"/>
    <property type="match status" value="1"/>
</dbReference>
<dbReference type="SUPFAM" id="SSF50249">
    <property type="entry name" value="Nucleic acid-binding proteins"/>
    <property type="match status" value="1"/>
</dbReference>
<dbReference type="NCBIfam" id="TIGR00459">
    <property type="entry name" value="aspS_bact"/>
    <property type="match status" value="1"/>
</dbReference>
<evidence type="ECO:0000256" key="6">
    <source>
        <dbReference type="ARBA" id="ARBA00023146"/>
    </source>
</evidence>
<evidence type="ECO:0000256" key="3">
    <source>
        <dbReference type="ARBA" id="ARBA00022741"/>
    </source>
</evidence>
<dbReference type="InterPro" id="IPR047089">
    <property type="entry name" value="Asp-tRNA-ligase_1_N"/>
</dbReference>
<dbReference type="InterPro" id="IPR004365">
    <property type="entry name" value="NA-bd_OB_tRNA"/>
</dbReference>
<accession>A0A0K2UFT7</accession>
<dbReference type="Gene3D" id="3.30.930.10">
    <property type="entry name" value="Bira Bifunctional Protein, Domain 2"/>
    <property type="match status" value="1"/>
</dbReference>
<keyword evidence="2" id="KW-0436">Ligase</keyword>
<proteinExistence type="inferred from homology"/>
<evidence type="ECO:0000256" key="1">
    <source>
        <dbReference type="ARBA" id="ARBA00006303"/>
    </source>
</evidence>